<reference evidence="4" key="1">
    <citation type="submission" date="2016-10" db="EMBL/GenBank/DDBJ databases">
        <authorList>
            <person name="Varghese N."/>
            <person name="Submissions S."/>
        </authorList>
    </citation>
    <scope>NUCLEOTIDE SEQUENCE [LARGE SCALE GENOMIC DNA]</scope>
    <source>
        <strain evidence="4">DSM 22427</strain>
    </source>
</reference>
<evidence type="ECO:0000256" key="2">
    <source>
        <dbReference type="SAM" id="Phobius"/>
    </source>
</evidence>
<protein>
    <submittedName>
        <fullName evidence="3">Uncharacterized protein</fullName>
    </submittedName>
</protein>
<keyword evidence="2" id="KW-0812">Transmembrane</keyword>
<keyword evidence="4" id="KW-1185">Reference proteome</keyword>
<evidence type="ECO:0000313" key="4">
    <source>
        <dbReference type="Proteomes" id="UP000199199"/>
    </source>
</evidence>
<dbReference type="AlphaFoldDB" id="A0A1I6TPW2"/>
<dbReference type="OrthoDB" id="203239at2157"/>
<dbReference type="EMBL" id="FOZS01000003">
    <property type="protein sequence ID" value="SFS91210.1"/>
    <property type="molecule type" value="Genomic_DNA"/>
</dbReference>
<gene>
    <name evidence="3" type="ORF">SAMN04488556_3299</name>
</gene>
<feature type="transmembrane region" description="Helical" evidence="2">
    <location>
        <begin position="60"/>
        <end position="93"/>
    </location>
</feature>
<dbReference type="RefSeq" id="WP_092906086.1">
    <property type="nucleotide sequence ID" value="NZ_FOZS01000003.1"/>
</dbReference>
<name>A0A1I6TPW2_9EURY</name>
<organism evidence="3 4">
    <name type="scientific">Halostagnicola kamekurae</name>
    <dbReference type="NCBI Taxonomy" id="619731"/>
    <lineage>
        <taxon>Archaea</taxon>
        <taxon>Methanobacteriati</taxon>
        <taxon>Methanobacteriota</taxon>
        <taxon>Stenosarchaea group</taxon>
        <taxon>Halobacteria</taxon>
        <taxon>Halobacteriales</taxon>
        <taxon>Natrialbaceae</taxon>
        <taxon>Halostagnicola</taxon>
    </lineage>
</organism>
<keyword evidence="2" id="KW-0472">Membrane</keyword>
<accession>A0A1I6TPW2</accession>
<dbReference type="Proteomes" id="UP000199199">
    <property type="component" value="Unassembled WGS sequence"/>
</dbReference>
<feature type="compositionally biased region" description="Acidic residues" evidence="1">
    <location>
        <begin position="141"/>
        <end position="151"/>
    </location>
</feature>
<keyword evidence="2" id="KW-1133">Transmembrane helix</keyword>
<feature type="region of interest" description="Disordered" evidence="1">
    <location>
        <begin position="135"/>
        <end position="157"/>
    </location>
</feature>
<proteinExistence type="predicted"/>
<evidence type="ECO:0000256" key="1">
    <source>
        <dbReference type="SAM" id="MobiDB-lite"/>
    </source>
</evidence>
<evidence type="ECO:0000313" key="3">
    <source>
        <dbReference type="EMBL" id="SFS91210.1"/>
    </source>
</evidence>
<sequence length="157" mass="17612">MPSRQGLDLERGERLHYRGGLRSADEVAVTETRLLVKSDDELTSVPYTNVESINNESFDWFLAIMSAALVVFGAYSMTMNPLVGAGFVVAGLWSIRRSYRHRNRVRIHTHSQPKPVEIFPEDVEALYDELEPAIEAVRAEESEDGEDETDSEAAPQS</sequence>